<name>A0A7X6I0I2_9ACTN</name>
<dbReference type="RefSeq" id="WP_167973090.1">
    <property type="nucleotide sequence ID" value="NZ_BHZG01000570.1"/>
</dbReference>
<evidence type="ECO:0000256" key="1">
    <source>
        <dbReference type="SAM" id="MobiDB-lite"/>
    </source>
</evidence>
<protein>
    <recommendedName>
        <fullName evidence="4">Asp23/Gls24 family envelope stress response protein</fullName>
    </recommendedName>
</protein>
<dbReference type="EMBL" id="JAAVJD010000198">
    <property type="protein sequence ID" value="NJQ07783.1"/>
    <property type="molecule type" value="Genomic_DNA"/>
</dbReference>
<dbReference type="AlphaFoldDB" id="A0A7X6I0I2"/>
<comment type="caution">
    <text evidence="2">The sequence shown here is derived from an EMBL/GenBank/DDBJ whole genome shotgun (WGS) entry which is preliminary data.</text>
</comment>
<reference evidence="2 3" key="1">
    <citation type="submission" date="2020-03" db="EMBL/GenBank/DDBJ databases">
        <title>Draft genome of Streptomyces sp. ventii, isolated from the Axial Seamount in the Pacific Ocean, and resequencing of the two type strains Streptomyces lonarensis strain NCL 716 and Streptomyces bohaiensis strain 11A07.</title>
        <authorList>
            <person name="Loughran R.M."/>
            <person name="Pfannmuller K.M."/>
            <person name="Wasson B.J."/>
            <person name="Deadmond M.C."/>
            <person name="Paddock B.E."/>
            <person name="Koyack M.J."/>
            <person name="Gallegos D.A."/>
            <person name="Mitchell E.A."/>
            <person name="Ushijima B."/>
            <person name="Saw J.H."/>
            <person name="Mcphail K.L."/>
            <person name="Videau P."/>
        </authorList>
    </citation>
    <scope>NUCLEOTIDE SEQUENCE [LARGE SCALE GENOMIC DNA]</scope>
    <source>
        <strain evidence="2 3">NCL716</strain>
    </source>
</reference>
<evidence type="ECO:0008006" key="4">
    <source>
        <dbReference type="Google" id="ProtNLM"/>
    </source>
</evidence>
<accession>A0A7X6I0I2</accession>
<feature type="region of interest" description="Disordered" evidence="1">
    <location>
        <begin position="38"/>
        <end position="73"/>
    </location>
</feature>
<feature type="compositionally biased region" description="Low complexity" evidence="1">
    <location>
        <begin position="44"/>
        <end position="54"/>
    </location>
</feature>
<keyword evidence="3" id="KW-1185">Reference proteome</keyword>
<sequence length="137" mass="14255">MNDASEVAAAPVPPAERGATRIAERVVAKLAAQAAREALRETAAHPAAAPAPRAGGSRYPEAHVSLRGSATPGSGEVADIRVGVELDYPTDIGARCRAVRNRVEVRVRDLAGMQTPGIEVDVVGLYSEHLTAGGRVR</sequence>
<evidence type="ECO:0000313" key="2">
    <source>
        <dbReference type="EMBL" id="NJQ07783.1"/>
    </source>
</evidence>
<gene>
    <name evidence="2" type="ORF">HCN56_19885</name>
</gene>
<dbReference type="Proteomes" id="UP000578686">
    <property type="component" value="Unassembled WGS sequence"/>
</dbReference>
<proteinExistence type="predicted"/>
<organism evidence="2 3">
    <name type="scientific">Streptomyces lonarensis</name>
    <dbReference type="NCBI Taxonomy" id="700599"/>
    <lineage>
        <taxon>Bacteria</taxon>
        <taxon>Bacillati</taxon>
        <taxon>Actinomycetota</taxon>
        <taxon>Actinomycetes</taxon>
        <taxon>Kitasatosporales</taxon>
        <taxon>Streptomycetaceae</taxon>
        <taxon>Streptomyces</taxon>
    </lineage>
</organism>
<evidence type="ECO:0000313" key="3">
    <source>
        <dbReference type="Proteomes" id="UP000578686"/>
    </source>
</evidence>